<gene>
    <name evidence="2" type="ORF">Plil01_000874600</name>
</gene>
<feature type="signal peptide" evidence="1">
    <location>
        <begin position="1"/>
        <end position="15"/>
    </location>
</feature>
<accession>A0A9W6WY36</accession>
<organism evidence="2 3">
    <name type="scientific">Phytophthora lilii</name>
    <dbReference type="NCBI Taxonomy" id="2077276"/>
    <lineage>
        <taxon>Eukaryota</taxon>
        <taxon>Sar</taxon>
        <taxon>Stramenopiles</taxon>
        <taxon>Oomycota</taxon>
        <taxon>Peronosporomycetes</taxon>
        <taxon>Peronosporales</taxon>
        <taxon>Peronosporaceae</taxon>
        <taxon>Phytophthora</taxon>
    </lineage>
</organism>
<keyword evidence="1" id="KW-0732">Signal</keyword>
<evidence type="ECO:0000313" key="2">
    <source>
        <dbReference type="EMBL" id="GMF22053.1"/>
    </source>
</evidence>
<dbReference type="Proteomes" id="UP001165083">
    <property type="component" value="Unassembled WGS sequence"/>
</dbReference>
<dbReference type="OrthoDB" id="73937at2759"/>
<protein>
    <submittedName>
        <fullName evidence="2">Unnamed protein product</fullName>
    </submittedName>
</protein>
<reference evidence="2" key="1">
    <citation type="submission" date="2023-04" db="EMBL/GenBank/DDBJ databases">
        <title>Phytophthora lilii NBRC 32176.</title>
        <authorList>
            <person name="Ichikawa N."/>
            <person name="Sato H."/>
            <person name="Tonouchi N."/>
        </authorList>
    </citation>
    <scope>NUCLEOTIDE SEQUENCE</scope>
    <source>
        <strain evidence="2">NBRC 32176</strain>
    </source>
</reference>
<dbReference type="EMBL" id="BSXW01000430">
    <property type="protein sequence ID" value="GMF22053.1"/>
    <property type="molecule type" value="Genomic_DNA"/>
</dbReference>
<evidence type="ECO:0000256" key="1">
    <source>
        <dbReference type="SAM" id="SignalP"/>
    </source>
</evidence>
<feature type="chain" id="PRO_5040818284" evidence="1">
    <location>
        <begin position="16"/>
        <end position="1620"/>
    </location>
</feature>
<name>A0A9W6WY36_9STRA</name>
<sequence>MLVTVLVLMLCSAQCGVEMAKALDGHAAITDRDIVNFLNDRVDWHPMCLYTFDDPAIGSSISVANRVPDDACPFDALQPDDELVTSLNTASSFWQLGVRLLEDPNNDSTRVQLSSTSTVSARDFFTMAAVRNDSAVNAGVTFEMVLRRHKKTNQSMTLFSIANEYDKCVDPGFRLDLNEHQVFAFIYFLPVLEEGGEAGMEACYEQRLFSVDNSAVCQLPPLLEPTERSPPVQITVTLDPSSERGLWKTDFYMSYTDPETLERVDCEVHDEQHPPNTQVLNKLVEGRYRLYLGNSPRNATSPRRRKRLAPARQLQLPTNMTHLNATERLRLLLKQKLMSITGPRMPKAMRIFGDSSLSMHVLGVTFPPLSEDSPLAFLRSKIADFKEQYGDRIVDYLVNMVQQKADNPVVLQRPQERSSGSQDILATFGESSQNGGAFSRTNLFQGAAGAEFDLFHFAIYRRVVPEDQINSITRQWLLPSRQFSLAHQTLHIPEDSLVLLNLTMLHGVFDDLRLELRELPHFGKVLLFPNQSVVRSNNKDAFRVLPLENQRKIFFQPEPDQNNDNLPLPNTVAFSRRLMPYATISFGIAESLAGRGVNKSAEAKIDIFVEATNDAPRPRAIESKIHVEKGVPVVLNLRGDDIDGAPPAPESNVKAQDSSNFLSSFTFSNISTVVASYQLLKIVQMPLLGKIFDCNISCSKMAFSGRQDLGALESNRIFRNSTAILNATHSTNLLYIYDRWSHNTHERSGDKSVIVDELRYQLSDGDPSALSNVAVVKFVLVDNAVSTKAFDVVRLEEDSPRLINLSLSDPLAAFFNSRTRIQVTTLPRHGTLYQFNDNNNNNNNTGVTDGNVIRNIGARITTETIIADPFDRVFYVPRSDYFNLNQQNSVDLVSEADFFEYQICNSTQTTEVSLVVHANSPAARFVNGSVPRRVELEVVNVPDALVILPPFIFSVNASSTYLTPVGFEDPDSINNGEQYQANLEAVDGVSEFDLGFAVTDNDVMTGCPFERPCTLLRSTSRSHLNVSSSSTRDTELRFHITTQLYDSSRIQVTGTKTALNTALSMLTFRDLTGLSPGVSHTAEFRLWIKRVGADNESDTEVMKAEATFKVIISADEQIGSASDKNMFSALDLQLERYLYTLLVLLAGWIVLLNTSYLSFGCCCCCCCCCTKVRKKRRKQFEQQRRAFQKQVAQNDYEYSVLLVRLADIFLEPNMLASVSLLRSCTSYRTHEKPDALTVAFALRTMLPLLESERQGTRFVFQLMLVEYSKGLKSSAEIFKQQEFLSLHSTASMALAYFCRVIGGKWISELLLKDNGRSDVGSEDTTSYLETLLDRLAKNIHVLPAEIVILCRACVKLFRRDEICSSSELELNAVHLVFFNHFLGPALLFPLEYMPGFNYSTEWQNALSKMAYDIAGFTNKWIDDEHYKVDDFRTRSSSSDSLFGRISRETESTAILQHRYERILTTIAQSTTVPSAYNPSENTADIDSELMGLCLMNIHSLLDNHFPQFKRKLLETSTNMDQIEATISRTSSLLKSLSLPFARIQDLVDYAQPELLQDPLLWSGFSLQEWRVRAKSRHHLAPSIKNQPASPLPELFPDHVVLEQRDSSPQSVDWLEAFSSS</sequence>
<keyword evidence="3" id="KW-1185">Reference proteome</keyword>
<proteinExistence type="predicted"/>
<comment type="caution">
    <text evidence="2">The sequence shown here is derived from an EMBL/GenBank/DDBJ whole genome shotgun (WGS) entry which is preliminary data.</text>
</comment>
<evidence type="ECO:0000313" key="3">
    <source>
        <dbReference type="Proteomes" id="UP001165083"/>
    </source>
</evidence>